<dbReference type="EMBL" id="JANAVB010010597">
    <property type="protein sequence ID" value="KAJ6838854.1"/>
    <property type="molecule type" value="Genomic_DNA"/>
</dbReference>
<feature type="compositionally biased region" description="Pro residues" evidence="1">
    <location>
        <begin position="248"/>
        <end position="257"/>
    </location>
</feature>
<dbReference type="PANTHER" id="PTHR21450:SF7">
    <property type="entry name" value="DNA LIGASE (DUF630 AND DUF632)"/>
    <property type="match status" value="1"/>
</dbReference>
<feature type="domain" description="DUF630" evidence="3">
    <location>
        <begin position="1"/>
        <end position="59"/>
    </location>
</feature>
<reference evidence="4" key="1">
    <citation type="journal article" date="2023" name="GigaByte">
        <title>Genome assembly of the bearded iris, Iris pallida Lam.</title>
        <authorList>
            <person name="Bruccoleri R.E."/>
            <person name="Oakeley E.J."/>
            <person name="Faust A.M.E."/>
            <person name="Altorfer M."/>
            <person name="Dessus-Babus S."/>
            <person name="Burckhardt D."/>
            <person name="Oertli M."/>
            <person name="Naumann U."/>
            <person name="Petersen F."/>
            <person name="Wong J."/>
        </authorList>
    </citation>
    <scope>NUCLEOTIDE SEQUENCE</scope>
    <source>
        <strain evidence="4">GSM-AAB239-AS_SAM_17_03QT</strain>
    </source>
</reference>
<feature type="region of interest" description="Disordered" evidence="1">
    <location>
        <begin position="1"/>
        <end position="30"/>
    </location>
</feature>
<feature type="compositionally biased region" description="Basic and acidic residues" evidence="1">
    <location>
        <begin position="8"/>
        <end position="17"/>
    </location>
</feature>
<evidence type="ECO:0000313" key="5">
    <source>
        <dbReference type="Proteomes" id="UP001140949"/>
    </source>
</evidence>
<feature type="compositionally biased region" description="Pro residues" evidence="1">
    <location>
        <begin position="230"/>
        <end position="240"/>
    </location>
</feature>
<evidence type="ECO:0000259" key="3">
    <source>
        <dbReference type="Pfam" id="PF04783"/>
    </source>
</evidence>
<feature type="compositionally biased region" description="Pro residues" evidence="1">
    <location>
        <begin position="94"/>
        <end position="107"/>
    </location>
</feature>
<dbReference type="AlphaFoldDB" id="A0AAX6HE23"/>
<name>A0AAX6HE23_IRIPA</name>
<organism evidence="4 5">
    <name type="scientific">Iris pallida</name>
    <name type="common">Sweet iris</name>
    <dbReference type="NCBI Taxonomy" id="29817"/>
    <lineage>
        <taxon>Eukaryota</taxon>
        <taxon>Viridiplantae</taxon>
        <taxon>Streptophyta</taxon>
        <taxon>Embryophyta</taxon>
        <taxon>Tracheophyta</taxon>
        <taxon>Spermatophyta</taxon>
        <taxon>Magnoliopsida</taxon>
        <taxon>Liliopsida</taxon>
        <taxon>Asparagales</taxon>
        <taxon>Iridaceae</taxon>
        <taxon>Iridoideae</taxon>
        <taxon>Irideae</taxon>
        <taxon>Iris</taxon>
    </lineage>
</organism>
<dbReference type="Pfam" id="PF04782">
    <property type="entry name" value="DUF632"/>
    <property type="match status" value="1"/>
</dbReference>
<evidence type="ECO:0000313" key="4">
    <source>
        <dbReference type="EMBL" id="KAJ6838854.1"/>
    </source>
</evidence>
<evidence type="ECO:0000259" key="2">
    <source>
        <dbReference type="Pfam" id="PF04782"/>
    </source>
</evidence>
<comment type="caution">
    <text evidence="4">The sequence shown here is derived from an EMBL/GenBank/DDBJ whole genome shotgun (WGS) entry which is preliminary data.</text>
</comment>
<gene>
    <name evidence="4" type="ORF">M6B38_319395</name>
</gene>
<feature type="compositionally biased region" description="Pro residues" evidence="1">
    <location>
        <begin position="150"/>
        <end position="177"/>
    </location>
</feature>
<accession>A0AAX6HE23</accession>
<dbReference type="Proteomes" id="UP001140949">
    <property type="component" value="Unassembled WGS sequence"/>
</dbReference>
<keyword evidence="5" id="KW-1185">Reference proteome</keyword>
<reference evidence="4" key="2">
    <citation type="submission" date="2023-04" db="EMBL/GenBank/DDBJ databases">
        <authorList>
            <person name="Bruccoleri R.E."/>
            <person name="Oakeley E.J."/>
            <person name="Faust A.-M."/>
            <person name="Dessus-Babus S."/>
            <person name="Altorfer M."/>
            <person name="Burckhardt D."/>
            <person name="Oertli M."/>
            <person name="Naumann U."/>
            <person name="Petersen F."/>
            <person name="Wong J."/>
        </authorList>
    </citation>
    <scope>NUCLEOTIDE SEQUENCE</scope>
    <source>
        <strain evidence="4">GSM-AAB239-AS_SAM_17_03QT</strain>
        <tissue evidence="4">Leaf</tissue>
    </source>
</reference>
<dbReference type="PANTHER" id="PTHR21450">
    <property type="entry name" value="PROTEIN ALTERED PHOSPHATE STARVATION RESPONSE 1"/>
    <property type="match status" value="1"/>
</dbReference>
<evidence type="ECO:0008006" key="6">
    <source>
        <dbReference type="Google" id="ProtNLM"/>
    </source>
</evidence>
<feature type="compositionally biased region" description="Basic residues" evidence="1">
    <location>
        <begin position="258"/>
        <end position="267"/>
    </location>
</feature>
<evidence type="ECO:0000256" key="1">
    <source>
        <dbReference type="SAM" id="MobiDB-lite"/>
    </source>
</evidence>
<protein>
    <recommendedName>
        <fullName evidence="6">Nitrate regulatory gene2 protein-like</fullName>
    </recommendedName>
</protein>
<dbReference type="InterPro" id="IPR006867">
    <property type="entry name" value="DUF632"/>
</dbReference>
<sequence>MGCAQSRIENEEAVSRCKDRRQHMRDAVSSRNAFAAAHSSFVVSLKNTGAALSDFSQGEETSATSSTSHPTSSTSASTSHPAASVSHSQQPPMESLPPPPPPLPDFSPSPLARSASMPDLPNKFRAPKPHSEDSPAIAEEEEEEDHQETPLPPPSRNPNPPPESASTPPPPPPPPDPRLGSMGTWDYFFSNYDSIPGPTLEEEEIHEEPPPKASAPGPITPPRKSVVEEPQPPPPPPMQEPEPEPEPEPVTPPLPPKPVKKYAHHQHAMSAGAAEMKKGKMVVGGAGGGVQGRVTVSLSQVLVDLDDHFLKASEGAHEVSKMLEANRMHYHSNFADNRGHIDHSARVMRVITWNRSFKGMQNSDNGRDEFDNDEWETHATVLDKMLAWEKKLYDEVKAGELMKIEYQRKVALLSKQKKRGSNPESIEKTKAAVNHLHTRYIVDMQSMDSTVSEIQRLRDDQLYPKLVELVDGMAVMWETMHSHHDSQLKIVADLRTLDASNTMKETSEHHMGRTVQLYEVVREWHSQFLKLMSHQKEYIQALNSWLKLNLIPIESNLKEKVSSPPRVHHPPIQALLLSWHEHMEKLPDDIAKSTIHSFSAVINTIMLLQQDEVKQKEKCEELRKEYMRKSRSFDDWYHKFSQKRAASGEEVEGENGEGGAQKDLVAERKFIVDSLKTRLDDELEAHQKLCRQVREKSLGSLKTHLPELFRAISDFALASSEMYKSLRSIARPQNSEAN</sequence>
<feature type="compositionally biased region" description="Low complexity" evidence="1">
    <location>
        <begin position="61"/>
        <end position="93"/>
    </location>
</feature>
<proteinExistence type="predicted"/>
<dbReference type="InterPro" id="IPR006868">
    <property type="entry name" value="DUF630"/>
</dbReference>
<feature type="domain" description="DUF632" evidence="2">
    <location>
        <begin position="298"/>
        <end position="603"/>
    </location>
</feature>
<dbReference type="Pfam" id="PF04783">
    <property type="entry name" value="DUF630"/>
    <property type="match status" value="1"/>
</dbReference>
<feature type="region of interest" description="Disordered" evidence="1">
    <location>
        <begin position="54"/>
        <end position="268"/>
    </location>
</feature>